<feature type="transmembrane region" description="Helical" evidence="1">
    <location>
        <begin position="177"/>
        <end position="200"/>
    </location>
</feature>
<reference evidence="2 3" key="1">
    <citation type="submission" date="2016-11" db="EMBL/GenBank/DDBJ databases">
        <title>The macronuclear genome of Stentor coeruleus: a giant cell with tiny introns.</title>
        <authorList>
            <person name="Slabodnick M."/>
            <person name="Ruby J.G."/>
            <person name="Reiff S.B."/>
            <person name="Swart E.C."/>
            <person name="Gosai S."/>
            <person name="Prabakaran S."/>
            <person name="Witkowska E."/>
            <person name="Larue G.E."/>
            <person name="Fisher S."/>
            <person name="Freeman R.M."/>
            <person name="Gunawardena J."/>
            <person name="Chu W."/>
            <person name="Stover N.A."/>
            <person name="Gregory B.D."/>
            <person name="Nowacki M."/>
            <person name="Derisi J."/>
            <person name="Roy S.W."/>
            <person name="Marshall W.F."/>
            <person name="Sood P."/>
        </authorList>
    </citation>
    <scope>NUCLEOTIDE SEQUENCE [LARGE SCALE GENOMIC DNA]</scope>
    <source>
        <strain evidence="2">WM001</strain>
    </source>
</reference>
<proteinExistence type="predicted"/>
<feature type="transmembrane region" description="Helical" evidence="1">
    <location>
        <begin position="101"/>
        <end position="124"/>
    </location>
</feature>
<sequence>MIGDSRLKIFIKVAIDSLFIILFISIFFVEVFKYMDDYYVTTLSIIKQTDYKISLTNEKTPLTQMIIASYSDFNDKFCGQIKDPQVDPVCDKRKDFETAGILFLTFSSISVLFTIYGIFSLFGVACGCSCCGFLKFYIVHYIYPGIYALALVLYITVSEIFTLDVPDNFDDDYKMKVHTGLILMFGAQFVSIVSVVFYFFNRTQLKSLVLIAQGDYVPVKD</sequence>
<evidence type="ECO:0000256" key="1">
    <source>
        <dbReference type="SAM" id="Phobius"/>
    </source>
</evidence>
<feature type="transmembrane region" description="Helical" evidence="1">
    <location>
        <begin position="9"/>
        <end position="29"/>
    </location>
</feature>
<keyword evidence="3" id="KW-1185">Reference proteome</keyword>
<dbReference type="OrthoDB" id="320298at2759"/>
<dbReference type="AlphaFoldDB" id="A0A1R2BNT1"/>
<comment type="caution">
    <text evidence="2">The sequence shown here is derived from an EMBL/GenBank/DDBJ whole genome shotgun (WGS) entry which is preliminary data.</text>
</comment>
<name>A0A1R2BNT1_9CILI</name>
<evidence type="ECO:0000313" key="2">
    <source>
        <dbReference type="EMBL" id="OMJ78432.1"/>
    </source>
</evidence>
<keyword evidence="1" id="KW-1133">Transmembrane helix</keyword>
<evidence type="ECO:0000313" key="3">
    <source>
        <dbReference type="Proteomes" id="UP000187209"/>
    </source>
</evidence>
<dbReference type="EMBL" id="MPUH01000522">
    <property type="protein sequence ID" value="OMJ78432.1"/>
    <property type="molecule type" value="Genomic_DNA"/>
</dbReference>
<protein>
    <submittedName>
        <fullName evidence="2">Uncharacterized protein</fullName>
    </submittedName>
</protein>
<organism evidence="2 3">
    <name type="scientific">Stentor coeruleus</name>
    <dbReference type="NCBI Taxonomy" id="5963"/>
    <lineage>
        <taxon>Eukaryota</taxon>
        <taxon>Sar</taxon>
        <taxon>Alveolata</taxon>
        <taxon>Ciliophora</taxon>
        <taxon>Postciliodesmatophora</taxon>
        <taxon>Heterotrichea</taxon>
        <taxon>Heterotrichida</taxon>
        <taxon>Stentoridae</taxon>
        <taxon>Stentor</taxon>
    </lineage>
</organism>
<dbReference type="Proteomes" id="UP000187209">
    <property type="component" value="Unassembled WGS sequence"/>
</dbReference>
<keyword evidence="1" id="KW-0812">Transmembrane</keyword>
<accession>A0A1R2BNT1</accession>
<keyword evidence="1" id="KW-0472">Membrane</keyword>
<feature type="transmembrane region" description="Helical" evidence="1">
    <location>
        <begin position="136"/>
        <end position="157"/>
    </location>
</feature>
<gene>
    <name evidence="2" type="ORF">SteCoe_21754</name>
</gene>